<accession>A0A4Q0PEG5</accession>
<reference evidence="2 3" key="1">
    <citation type="submission" date="2018-07" db="EMBL/GenBank/DDBJ databases">
        <title>Leeuwenhoekiella genomics.</title>
        <authorList>
            <person name="Tahon G."/>
            <person name="Willems A."/>
        </authorList>
    </citation>
    <scope>NUCLEOTIDE SEQUENCE [LARGE SCALE GENOMIC DNA]</scope>
    <source>
        <strain evidence="2 3">LMG 22550</strain>
    </source>
</reference>
<dbReference type="Pfam" id="PF00128">
    <property type="entry name" value="Alpha-amylase"/>
    <property type="match status" value="1"/>
</dbReference>
<dbReference type="SMART" id="SM00642">
    <property type="entry name" value="Aamy"/>
    <property type="match status" value="1"/>
</dbReference>
<sequence>MKQIVLFIFLSCCLLSCKSKNDNSKTVATTDSADTQTPFIWEAANIYFLLTDRFNNGDTSNDINFERTEETAILRGFEGGDITGITQKIEDGYFTELGINAIWFTPVVEQVHGLVNEGTGATYGYHGYWTRDWTSLDPNFGTYEELQKLVTTAHKNGIRIVMDVVLNHTGPVTSIDNFWGEEWARQEPQCTYDSYDATTICTLVRNLPDIKTESDAVVELPQFLIDKWKKEGRYETEIEELNTFFANSGLTKTPRNYIIKWLTDYIRDLGIDAFRVDTVKHVDEESWSVLRTQADSAFETWKQNNPELVLDDNAFFMLGEVYNYNIGSGRIYDFGSKKVDYFAHGFDNLINFQFKYDATGDYEVMFATYDSILNNQLKDKSILNYATSHDDGQPFDKDRSKSLETGTKLLLTPGLSQVYYGDEIARNLTVENAEGDATLRSMMPWEDLNNTATKDILEHWQKLGRFRRDHPAIGAGRHNMLQAKPYLFSRTYNKKNVEDYVIVGLDLAEGEKTISIPQTFGEGVLLRDAYSNTEATVKDGKISINTPYTIVLLEKK</sequence>
<feature type="domain" description="Glycosyl hydrolase family 13 catalytic" evidence="1">
    <location>
        <begin position="48"/>
        <end position="467"/>
    </location>
</feature>
<dbReference type="InterPro" id="IPR017853">
    <property type="entry name" value="GH"/>
</dbReference>
<keyword evidence="3" id="KW-1185">Reference proteome</keyword>
<evidence type="ECO:0000313" key="2">
    <source>
        <dbReference type="EMBL" id="RXG24948.1"/>
    </source>
</evidence>
<organism evidence="2 3">
    <name type="scientific">Leeuwenhoekiella aequorea</name>
    <dbReference type="NCBI Taxonomy" id="283736"/>
    <lineage>
        <taxon>Bacteria</taxon>
        <taxon>Pseudomonadati</taxon>
        <taxon>Bacteroidota</taxon>
        <taxon>Flavobacteriia</taxon>
        <taxon>Flavobacteriales</taxon>
        <taxon>Flavobacteriaceae</taxon>
        <taxon>Leeuwenhoekiella</taxon>
    </lineage>
</organism>
<dbReference type="PANTHER" id="PTHR10357">
    <property type="entry name" value="ALPHA-AMYLASE FAMILY MEMBER"/>
    <property type="match status" value="1"/>
</dbReference>
<dbReference type="Gene3D" id="2.60.40.1180">
    <property type="entry name" value="Golgi alpha-mannosidase II"/>
    <property type="match status" value="1"/>
</dbReference>
<evidence type="ECO:0000313" key="3">
    <source>
        <dbReference type="Proteomes" id="UP000289238"/>
    </source>
</evidence>
<evidence type="ECO:0000259" key="1">
    <source>
        <dbReference type="SMART" id="SM00642"/>
    </source>
</evidence>
<dbReference type="EMBL" id="QOVM01000001">
    <property type="protein sequence ID" value="RXG24948.1"/>
    <property type="molecule type" value="Genomic_DNA"/>
</dbReference>
<dbReference type="PANTHER" id="PTHR10357:SF209">
    <property type="entry name" value="PERIPLASMIC ALPHA-AMYLASE"/>
    <property type="match status" value="1"/>
</dbReference>
<gene>
    <name evidence="2" type="ORF">DSM00_744</name>
</gene>
<dbReference type="AlphaFoldDB" id="A0A4Q0PEG5"/>
<dbReference type="GO" id="GO:0005975">
    <property type="term" value="P:carbohydrate metabolic process"/>
    <property type="evidence" value="ECO:0007669"/>
    <property type="project" value="InterPro"/>
</dbReference>
<protein>
    <submittedName>
        <fullName evidence="2">Alpha-amylase</fullName>
    </submittedName>
</protein>
<dbReference type="OrthoDB" id="9805159at2"/>
<dbReference type="Gene3D" id="3.20.20.80">
    <property type="entry name" value="Glycosidases"/>
    <property type="match status" value="1"/>
</dbReference>
<dbReference type="Proteomes" id="UP000289238">
    <property type="component" value="Unassembled WGS sequence"/>
</dbReference>
<dbReference type="RefSeq" id="WP_128756656.1">
    <property type="nucleotide sequence ID" value="NZ_QOVM01000001.1"/>
</dbReference>
<comment type="caution">
    <text evidence="2">The sequence shown here is derived from an EMBL/GenBank/DDBJ whole genome shotgun (WGS) entry which is preliminary data.</text>
</comment>
<dbReference type="SUPFAM" id="SSF51445">
    <property type="entry name" value="(Trans)glycosidases"/>
    <property type="match status" value="1"/>
</dbReference>
<proteinExistence type="predicted"/>
<dbReference type="InterPro" id="IPR013780">
    <property type="entry name" value="Glyco_hydro_b"/>
</dbReference>
<name>A0A4Q0PEG5_9FLAO</name>
<dbReference type="InterPro" id="IPR006047">
    <property type="entry name" value="GH13_cat_dom"/>
</dbReference>